<evidence type="ECO:0000256" key="2">
    <source>
        <dbReference type="ARBA" id="ARBA00005582"/>
    </source>
</evidence>
<evidence type="ECO:0000256" key="1">
    <source>
        <dbReference type="ARBA" id="ARBA00004123"/>
    </source>
</evidence>
<evidence type="ECO:0000256" key="4">
    <source>
        <dbReference type="ARBA" id="ARBA00023015"/>
    </source>
</evidence>
<dbReference type="Gene3D" id="3.40.630.30">
    <property type="match status" value="1"/>
</dbReference>
<evidence type="ECO:0000313" key="10">
    <source>
        <dbReference type="Proteomes" id="UP001168877"/>
    </source>
</evidence>
<dbReference type="Pfam" id="PF18290">
    <property type="entry name" value="Nudix_hydro"/>
    <property type="match status" value="1"/>
</dbReference>
<protein>
    <recommendedName>
        <fullName evidence="8">TF-B3 domain-containing protein</fullName>
    </recommendedName>
</protein>
<dbReference type="AlphaFoldDB" id="A0AA39VY49"/>
<dbReference type="GO" id="GO:0051287">
    <property type="term" value="F:NAD binding"/>
    <property type="evidence" value="ECO:0007669"/>
    <property type="project" value="TreeGrafter"/>
</dbReference>
<organism evidence="9 10">
    <name type="scientific">Acer saccharum</name>
    <name type="common">Sugar maple</name>
    <dbReference type="NCBI Taxonomy" id="4024"/>
    <lineage>
        <taxon>Eukaryota</taxon>
        <taxon>Viridiplantae</taxon>
        <taxon>Streptophyta</taxon>
        <taxon>Embryophyta</taxon>
        <taxon>Tracheophyta</taxon>
        <taxon>Spermatophyta</taxon>
        <taxon>Magnoliopsida</taxon>
        <taxon>eudicotyledons</taxon>
        <taxon>Gunneridae</taxon>
        <taxon>Pentapetalae</taxon>
        <taxon>rosids</taxon>
        <taxon>malvids</taxon>
        <taxon>Sapindales</taxon>
        <taxon>Sapindaceae</taxon>
        <taxon>Hippocastanoideae</taxon>
        <taxon>Acereae</taxon>
        <taxon>Acer</taxon>
    </lineage>
</organism>
<dbReference type="InterPro" id="IPR003293">
    <property type="entry name" value="Nudix_hydrolase6-like"/>
</dbReference>
<dbReference type="GO" id="GO:0035529">
    <property type="term" value="F:NADH pyrophosphatase activity"/>
    <property type="evidence" value="ECO:0007669"/>
    <property type="project" value="TreeGrafter"/>
</dbReference>
<dbReference type="InterPro" id="IPR026992">
    <property type="entry name" value="DIOX_N"/>
</dbReference>
<dbReference type="Gene3D" id="2.40.330.10">
    <property type="entry name" value="DNA-binding pseudobarrel domain"/>
    <property type="match status" value="1"/>
</dbReference>
<comment type="similarity">
    <text evidence="2">Belongs to the Nudix hydrolase family.</text>
</comment>
<dbReference type="GO" id="GO:0047631">
    <property type="term" value="F:ADP-ribose diphosphatase activity"/>
    <property type="evidence" value="ECO:0007669"/>
    <property type="project" value="TreeGrafter"/>
</dbReference>
<dbReference type="SUPFAM" id="SSF55811">
    <property type="entry name" value="Nudix"/>
    <property type="match status" value="1"/>
</dbReference>
<dbReference type="InterPro" id="IPR015797">
    <property type="entry name" value="NUDIX_hydrolase-like_dom_sf"/>
</dbReference>
<comment type="caution">
    <text evidence="9">The sequence shown here is derived from an EMBL/GenBank/DDBJ whole genome shotgun (WGS) entry which is preliminary data.</text>
</comment>
<evidence type="ECO:0000313" key="9">
    <source>
        <dbReference type="EMBL" id="KAK0597357.1"/>
    </source>
</evidence>
<dbReference type="EMBL" id="JAUESC010000004">
    <property type="protein sequence ID" value="KAK0597357.1"/>
    <property type="molecule type" value="Genomic_DNA"/>
</dbReference>
<dbReference type="SUPFAM" id="SSF51197">
    <property type="entry name" value="Clavaminate synthase-like"/>
    <property type="match status" value="1"/>
</dbReference>
<reference evidence="9" key="1">
    <citation type="journal article" date="2022" name="Plant J.">
        <title>Strategies of tolerance reflected in two North American maple genomes.</title>
        <authorList>
            <person name="McEvoy S.L."/>
            <person name="Sezen U.U."/>
            <person name="Trouern-Trend A."/>
            <person name="McMahon S.M."/>
            <person name="Schaberg P.G."/>
            <person name="Yang J."/>
            <person name="Wegrzyn J.L."/>
            <person name="Swenson N.G."/>
        </authorList>
    </citation>
    <scope>NUCLEOTIDE SEQUENCE</scope>
    <source>
        <strain evidence="9">NS2018</strain>
    </source>
</reference>
<dbReference type="InterPro" id="IPR003340">
    <property type="entry name" value="B3_DNA-bd"/>
</dbReference>
<evidence type="ECO:0000256" key="7">
    <source>
        <dbReference type="ARBA" id="ARBA00023242"/>
    </source>
</evidence>
<gene>
    <name evidence="9" type="ORF">LWI29_024483</name>
</gene>
<dbReference type="PROSITE" id="PS50863">
    <property type="entry name" value="B3"/>
    <property type="match status" value="1"/>
</dbReference>
<keyword evidence="6" id="KW-0804">Transcription</keyword>
<dbReference type="Proteomes" id="UP001168877">
    <property type="component" value="Unassembled WGS sequence"/>
</dbReference>
<dbReference type="SMART" id="SM01019">
    <property type="entry name" value="B3"/>
    <property type="match status" value="1"/>
</dbReference>
<keyword evidence="3" id="KW-0378">Hydrolase</keyword>
<feature type="domain" description="TF-B3" evidence="8">
    <location>
        <begin position="281"/>
        <end position="383"/>
    </location>
</feature>
<proteinExistence type="inferred from homology"/>
<evidence type="ECO:0000256" key="3">
    <source>
        <dbReference type="ARBA" id="ARBA00022801"/>
    </source>
</evidence>
<evidence type="ECO:0000256" key="5">
    <source>
        <dbReference type="ARBA" id="ARBA00023125"/>
    </source>
</evidence>
<dbReference type="CDD" id="cd10017">
    <property type="entry name" value="B3_DNA"/>
    <property type="match status" value="1"/>
</dbReference>
<dbReference type="GO" id="GO:0003677">
    <property type="term" value="F:DNA binding"/>
    <property type="evidence" value="ECO:0007669"/>
    <property type="project" value="UniProtKB-KW"/>
</dbReference>
<reference evidence="9" key="2">
    <citation type="submission" date="2023-06" db="EMBL/GenBank/DDBJ databases">
        <authorList>
            <person name="Swenson N.G."/>
            <person name="Wegrzyn J.L."/>
            <person name="Mcevoy S.L."/>
        </authorList>
    </citation>
    <scope>NUCLEOTIDE SEQUENCE</scope>
    <source>
        <strain evidence="9">NS2018</strain>
        <tissue evidence="9">Leaf</tissue>
    </source>
</reference>
<keyword evidence="4" id="KW-0805">Transcription regulation</keyword>
<evidence type="ECO:0000256" key="6">
    <source>
        <dbReference type="ARBA" id="ARBA00023163"/>
    </source>
</evidence>
<dbReference type="SUPFAM" id="SSF101936">
    <property type="entry name" value="DNA-binding pseudobarrel domain"/>
    <property type="match status" value="1"/>
</dbReference>
<dbReference type="GO" id="GO:0005634">
    <property type="term" value="C:nucleus"/>
    <property type="evidence" value="ECO:0007669"/>
    <property type="project" value="UniProtKB-SubCell"/>
</dbReference>
<comment type="subcellular location">
    <subcellularLocation>
        <location evidence="1">Nucleus</location>
    </subcellularLocation>
</comment>
<keyword evidence="5" id="KW-0238">DNA-binding</keyword>
<dbReference type="FunFam" id="3.40.630.30:FF:000016">
    <property type="entry name" value="nudix hydrolase 2"/>
    <property type="match status" value="1"/>
</dbReference>
<name>A0AA39VY49_ACESA</name>
<accession>A0AA39VY49</accession>
<dbReference type="Pfam" id="PF14226">
    <property type="entry name" value="DIOX_N"/>
    <property type="match status" value="1"/>
</dbReference>
<sequence length="404" mass="45460">MDTKVISSGVRYSRLPESYVRPESKRPRLSEFSDCENVPLIDLGCEDRPSLVQQIGDSCEKSGFFQVSNHGVGLETVGRMTDVAVEEKLKLYSDDPAKTLRLSTSFNVNKEKVHNWRDLPEWLPNPPQFNPSSSNQNLINLLSSVEDAHGGVTVEMKEPMDSKLFASMLGSSLSYWIQQKKRGVWIKLPIQCSNLVYPAVKEGFLYDHAKPDYLMLVKRIPETSDTLPSNASHRVGIGGFVMNNEGELLVVQDRNGGFKGTHVWNLPTGTVDEYMEVDRTDIFSKILTETDIKARLAIPTPALKHINMHEGVNYVYPKDSDGKKWPFQCYTRPTGHPKPAFTTGWLDFVKAKGLQIGDKVTFRKLEDEDEAGGEPQYIIHAKRPRAITLMGKQIIVGWLDLPLP</sequence>
<dbReference type="Pfam" id="PF02362">
    <property type="entry name" value="B3"/>
    <property type="match status" value="1"/>
</dbReference>
<dbReference type="PANTHER" id="PTHR13994">
    <property type="entry name" value="NUDIX HYDROLASE RELATED"/>
    <property type="match status" value="1"/>
</dbReference>
<dbReference type="InterPro" id="IPR040618">
    <property type="entry name" value="Pre-Nudix"/>
</dbReference>
<keyword evidence="10" id="KW-1185">Reference proteome</keyword>
<dbReference type="InterPro" id="IPR015300">
    <property type="entry name" value="DNA-bd_pseudobarrel_sf"/>
</dbReference>
<evidence type="ECO:0000259" key="8">
    <source>
        <dbReference type="PROSITE" id="PS50863"/>
    </source>
</evidence>
<dbReference type="PANTHER" id="PTHR13994:SF26">
    <property type="entry name" value="NUDIX HYDROLASE 5-RELATED"/>
    <property type="match status" value="1"/>
</dbReference>
<keyword evidence="7" id="KW-0539">Nucleus</keyword>